<dbReference type="Pfam" id="PF06580">
    <property type="entry name" value="His_kinase"/>
    <property type="match status" value="1"/>
</dbReference>
<keyword evidence="1" id="KW-0472">Membrane</keyword>
<evidence type="ECO:0000313" key="4">
    <source>
        <dbReference type="Proteomes" id="UP000030140"/>
    </source>
</evidence>
<organism evidence="3 4">
    <name type="scientific">Dokdonia donghaensis DSW-1</name>
    <dbReference type="NCBI Taxonomy" id="1300343"/>
    <lineage>
        <taxon>Bacteria</taxon>
        <taxon>Pseudomonadati</taxon>
        <taxon>Bacteroidota</taxon>
        <taxon>Flavobacteriia</taxon>
        <taxon>Flavobacteriales</taxon>
        <taxon>Flavobacteriaceae</taxon>
        <taxon>Dokdonia</taxon>
    </lineage>
</organism>
<accession>A0A0A2GTS2</accession>
<dbReference type="PANTHER" id="PTHR34220">
    <property type="entry name" value="SENSOR HISTIDINE KINASE YPDA"/>
    <property type="match status" value="1"/>
</dbReference>
<keyword evidence="1" id="KW-1133">Transmembrane helix</keyword>
<keyword evidence="1" id="KW-0812">Transmembrane</keyword>
<evidence type="ECO:0000259" key="2">
    <source>
        <dbReference type="Pfam" id="PF06580"/>
    </source>
</evidence>
<keyword evidence="4" id="KW-1185">Reference proteome</keyword>
<dbReference type="PATRIC" id="fig|1300343.5.peg.354"/>
<proteinExistence type="predicted"/>
<dbReference type="InterPro" id="IPR036890">
    <property type="entry name" value="HATPase_C_sf"/>
</dbReference>
<dbReference type="InterPro" id="IPR010559">
    <property type="entry name" value="Sig_transdc_His_kin_internal"/>
</dbReference>
<dbReference type="EMBL" id="JSAQ01000001">
    <property type="protein sequence ID" value="KGO06689.1"/>
    <property type="molecule type" value="Genomic_DNA"/>
</dbReference>
<dbReference type="Gene3D" id="3.30.565.10">
    <property type="entry name" value="Histidine kinase-like ATPase, C-terminal domain"/>
    <property type="match status" value="1"/>
</dbReference>
<protein>
    <recommendedName>
        <fullName evidence="2">Signal transduction histidine kinase internal region domain-containing protein</fullName>
    </recommendedName>
</protein>
<dbReference type="KEGG" id="ddo:I597_0351"/>
<name>A0A0A2GTS2_9FLAO</name>
<dbReference type="SUPFAM" id="SSF81901">
    <property type="entry name" value="HCP-like"/>
    <property type="match status" value="1"/>
</dbReference>
<dbReference type="Pfam" id="PF13424">
    <property type="entry name" value="TPR_12"/>
    <property type="match status" value="2"/>
</dbReference>
<reference evidence="3 4" key="1">
    <citation type="submission" date="2014-10" db="EMBL/GenBank/DDBJ databases">
        <title>Draft genome sequence of the proteorhodopsin-containing marine bacterium Dokdonia donghaensis.</title>
        <authorList>
            <person name="Gomez-Consarnau L."/>
            <person name="Gonzalez J.M."/>
            <person name="Riedel T."/>
            <person name="Jaenicke S."/>
            <person name="Wagner-Doebler I."/>
            <person name="Fuhrman J.A."/>
        </authorList>
    </citation>
    <scope>NUCLEOTIDE SEQUENCE [LARGE SCALE GENOMIC DNA]</scope>
    <source>
        <strain evidence="3 4">DSW-1</strain>
    </source>
</reference>
<dbReference type="Gene3D" id="1.25.40.10">
    <property type="entry name" value="Tetratricopeptide repeat domain"/>
    <property type="match status" value="2"/>
</dbReference>
<dbReference type="SMART" id="SM00028">
    <property type="entry name" value="TPR"/>
    <property type="match status" value="6"/>
</dbReference>
<evidence type="ECO:0000313" key="3">
    <source>
        <dbReference type="EMBL" id="KGO06689.1"/>
    </source>
</evidence>
<dbReference type="GO" id="GO:0000155">
    <property type="term" value="F:phosphorelay sensor kinase activity"/>
    <property type="evidence" value="ECO:0007669"/>
    <property type="project" value="InterPro"/>
</dbReference>
<dbReference type="InterPro" id="IPR011990">
    <property type="entry name" value="TPR-like_helical_dom_sf"/>
</dbReference>
<sequence length="674" mass="76811">MTTGSNQILSKKILKVKYTFVLLFIVVTALTKKTAYSQSVNIDSITVHLDTIYQREIRLKELLSKATSYRDNHPKLSKALSLYGVNQSKHFNLQKEEVLFTKELGIYHRRKNQLDSALIYYNKAIKITVDTSDSLNYYRLKGSIGNVLKAQGNYKEAIKNFMTVIANAEKNNNPEDIVVSSVNIAAVYLAMQNPEKAKDFYLKALRTKSKVSKQAAPKILSNLVVVYLNLKKIDSALYYSEKAKKIITSKRSLANLNNNRGIIFKDLKKYNQAAEAYKKALSYYELLKSTSGITKSYNNLAQIAILQKDLPKAENYLKKGEKLIQTSKDLSTRNYFYETQIDYYNANKDYKNVLLATKKLNAIKDSILGIDKQKAIKDIEIKYETAKIKQEKKTAEQSATLARLESTKNKNLFIGSLIIVGLVLLAALLSYSRIKTQKKAELITLELRETQKRLALEKQYRDSELKALKAQMNPHFIFNALNSIQEYIILNEKNLAGDYLGKFADLMRRYLQYSDAGHINLQQEIESLKMYLDLEALRFGEDFKYQVQLDETLNPELIKIPTMLIQPYVENAIKHGLLHKEINKKLHISFTQNTNKTISCTITDNGIGREASSKIKSKVKNLQPSFSSQANANRLNLLNEREDVQVGVQIRDLKDTQGISTGTQVVIVIPILKN</sequence>
<feature type="transmembrane region" description="Helical" evidence="1">
    <location>
        <begin position="412"/>
        <end position="431"/>
    </location>
</feature>
<dbReference type="InterPro" id="IPR050640">
    <property type="entry name" value="Bact_2-comp_sensor_kinase"/>
</dbReference>
<comment type="caution">
    <text evidence="3">The sequence shown here is derived from an EMBL/GenBank/DDBJ whole genome shotgun (WGS) entry which is preliminary data.</text>
</comment>
<evidence type="ECO:0000256" key="1">
    <source>
        <dbReference type="SAM" id="Phobius"/>
    </source>
</evidence>
<gene>
    <name evidence="3" type="ORF">NV36_07420</name>
</gene>
<dbReference type="Proteomes" id="UP000030140">
    <property type="component" value="Unassembled WGS sequence"/>
</dbReference>
<feature type="domain" description="Signal transduction histidine kinase internal region" evidence="2">
    <location>
        <begin position="463"/>
        <end position="543"/>
    </location>
</feature>
<dbReference type="SUPFAM" id="SSF55874">
    <property type="entry name" value="ATPase domain of HSP90 chaperone/DNA topoisomerase II/histidine kinase"/>
    <property type="match status" value="1"/>
</dbReference>
<dbReference type="GO" id="GO:0016020">
    <property type="term" value="C:membrane"/>
    <property type="evidence" value="ECO:0007669"/>
    <property type="project" value="InterPro"/>
</dbReference>
<dbReference type="OrthoDB" id="6190788at2"/>
<dbReference type="InterPro" id="IPR019734">
    <property type="entry name" value="TPR_rpt"/>
</dbReference>
<dbReference type="RefSeq" id="WP_035325840.1">
    <property type="nucleotide sequence ID" value="NZ_CP015125.1"/>
</dbReference>
<dbReference type="PANTHER" id="PTHR34220:SF7">
    <property type="entry name" value="SENSOR HISTIDINE KINASE YPDA"/>
    <property type="match status" value="1"/>
</dbReference>
<dbReference type="AlphaFoldDB" id="A0A0A2GTS2"/>